<accession>A0AAD9Y667</accession>
<proteinExistence type="predicted"/>
<reference evidence="2" key="1">
    <citation type="submission" date="2023-02" db="EMBL/GenBank/DDBJ databases">
        <title>Colletotrichum kahawae CIFC_Que2 genome sequencing and assembly.</title>
        <authorList>
            <person name="Baroncelli R."/>
        </authorList>
    </citation>
    <scope>NUCLEOTIDE SEQUENCE</scope>
    <source>
        <strain evidence="2">CIFC_Que2</strain>
    </source>
</reference>
<organism evidence="2 3">
    <name type="scientific">Colletotrichum kahawae</name>
    <name type="common">Coffee berry disease fungus</name>
    <dbReference type="NCBI Taxonomy" id="34407"/>
    <lineage>
        <taxon>Eukaryota</taxon>
        <taxon>Fungi</taxon>
        <taxon>Dikarya</taxon>
        <taxon>Ascomycota</taxon>
        <taxon>Pezizomycotina</taxon>
        <taxon>Sordariomycetes</taxon>
        <taxon>Hypocreomycetidae</taxon>
        <taxon>Glomerellales</taxon>
        <taxon>Glomerellaceae</taxon>
        <taxon>Colletotrichum</taxon>
        <taxon>Colletotrichum gloeosporioides species complex</taxon>
    </lineage>
</organism>
<gene>
    <name evidence="2" type="ORF">CKAH01_07397</name>
</gene>
<keyword evidence="3" id="KW-1185">Reference proteome</keyword>
<evidence type="ECO:0000256" key="1">
    <source>
        <dbReference type="SAM" id="MobiDB-lite"/>
    </source>
</evidence>
<sequence length="114" mass="13419">MPERPSRFRHRGETTDEWLDRLRRVNPYAGDDVDRFSEMITEIEGEAEEAAGFRWLSRETQNRQEAILKKSQDFVKRLEKLPDDITDDQLEKACFHSPKAGDSGRSKWNPLRRA</sequence>
<name>A0AAD9Y667_COLKA</name>
<dbReference type="Proteomes" id="UP001281614">
    <property type="component" value="Unassembled WGS sequence"/>
</dbReference>
<comment type="caution">
    <text evidence="2">The sequence shown here is derived from an EMBL/GenBank/DDBJ whole genome shotgun (WGS) entry which is preliminary data.</text>
</comment>
<evidence type="ECO:0000313" key="2">
    <source>
        <dbReference type="EMBL" id="KAK2738707.1"/>
    </source>
</evidence>
<feature type="region of interest" description="Disordered" evidence="1">
    <location>
        <begin position="92"/>
        <end position="114"/>
    </location>
</feature>
<dbReference type="EMBL" id="VYYT01000378">
    <property type="protein sequence ID" value="KAK2738707.1"/>
    <property type="molecule type" value="Genomic_DNA"/>
</dbReference>
<dbReference type="AlphaFoldDB" id="A0AAD9Y667"/>
<protein>
    <submittedName>
        <fullName evidence="2">Uncharacterized protein</fullName>
    </submittedName>
</protein>
<evidence type="ECO:0000313" key="3">
    <source>
        <dbReference type="Proteomes" id="UP001281614"/>
    </source>
</evidence>